<dbReference type="PANTHER" id="PTHR48228:SF5">
    <property type="entry name" value="ALPHA-METHYLACYL-COA RACEMASE"/>
    <property type="match status" value="1"/>
</dbReference>
<dbReference type="Proteomes" id="UP000837932">
    <property type="component" value="Unassembled WGS sequence"/>
</dbReference>
<dbReference type="InterPro" id="IPR023606">
    <property type="entry name" value="CoA-Trfase_III_dom_1_sf"/>
</dbReference>
<accession>A0ABN8EN78</accession>
<name>A0ABN8EN78_9BACT</name>
<dbReference type="Gene3D" id="3.40.50.10540">
    <property type="entry name" value="Crotonobetainyl-coa:carnitine coa-transferase, domain 1"/>
    <property type="match status" value="1"/>
</dbReference>
<dbReference type="Gene3D" id="3.30.1540.10">
    <property type="entry name" value="formyl-coa transferase, domain 3"/>
    <property type="match status" value="1"/>
</dbReference>
<dbReference type="EMBL" id="CAKLPY010000001">
    <property type="protein sequence ID" value="CAH0994020.1"/>
    <property type="molecule type" value="Genomic_DNA"/>
</dbReference>
<dbReference type="InterPro" id="IPR044855">
    <property type="entry name" value="CoA-Trfase_III_dom3_sf"/>
</dbReference>
<dbReference type="InterPro" id="IPR050509">
    <property type="entry name" value="CoA-transferase_III"/>
</dbReference>
<gene>
    <name evidence="1" type="primary">uctC</name>
    <name evidence="1" type="ORF">EMA8858_00127</name>
</gene>
<keyword evidence="1" id="KW-0808">Transferase</keyword>
<dbReference type="RefSeq" id="WP_238803782.1">
    <property type="nucleotide sequence ID" value="NZ_CAKLPY010000001.1"/>
</dbReference>
<comment type="caution">
    <text evidence="1">The sequence shown here is derived from an EMBL/GenBank/DDBJ whole genome shotgun (WGS) entry which is preliminary data.</text>
</comment>
<dbReference type="PANTHER" id="PTHR48228">
    <property type="entry name" value="SUCCINYL-COA--D-CITRAMALATE COA-TRANSFERASE"/>
    <property type="match status" value="1"/>
</dbReference>
<evidence type="ECO:0000313" key="2">
    <source>
        <dbReference type="Proteomes" id="UP000837932"/>
    </source>
</evidence>
<evidence type="ECO:0000313" key="1">
    <source>
        <dbReference type="EMBL" id="CAH0994020.1"/>
    </source>
</evidence>
<proteinExistence type="predicted"/>
<protein>
    <submittedName>
        <fullName evidence="1">Acetyl-CoA:oxalate CoA-transferase</fullName>
        <ecNumber evidence="1">2.8.3.19</ecNumber>
    </submittedName>
</protein>
<dbReference type="InterPro" id="IPR003673">
    <property type="entry name" value="CoA-Trfase_fam_III"/>
</dbReference>
<sequence>MRKPSQGPLQGIRILDLTRLLPGPLGTMLMADMGAEVIKIEDPKQPDFVRNFPPYKNGVSMNYMAFNRSKLSFSLDFTTEEGKNTFLTLVKTADVVVEQFRPKFLDKYGIGYEDAKKINEKIIYISITGYGQTGPYAHLAGHDLNYTSVAGVLGVTGKTDEPIPTGVQLADIAGGSYMCVIATLSAIHARNQTGKGQQVDVSMTDAVMPLLTPLIIKGDYLTPMQENATRGNFALSGGLPNYGVYKTSDQKFIALGTLEPKFWQKFCTLLNKPDWMAFIIPENEQKLAEYKNKISELIRSQSRSYWIDFGSKNDLLISAVNELDELCDDPHLQAREMLIEEEHPKTGKFISIGVPLKFSETPAKPSWIAPELGEDTQDILQSL</sequence>
<keyword evidence="2" id="KW-1185">Reference proteome</keyword>
<dbReference type="EC" id="2.8.3.19" evidence="1"/>
<organism evidence="1 2">
    <name type="scientific">Emticicia aquatica</name>
    <dbReference type="NCBI Taxonomy" id="1681835"/>
    <lineage>
        <taxon>Bacteria</taxon>
        <taxon>Pseudomonadati</taxon>
        <taxon>Bacteroidota</taxon>
        <taxon>Cytophagia</taxon>
        <taxon>Cytophagales</taxon>
        <taxon>Leadbetterellaceae</taxon>
        <taxon>Emticicia</taxon>
    </lineage>
</organism>
<reference evidence="1" key="1">
    <citation type="submission" date="2021-12" db="EMBL/GenBank/DDBJ databases">
        <authorList>
            <person name="Rodrigo-Torres L."/>
            <person name="Arahal R. D."/>
            <person name="Lucena T."/>
        </authorList>
    </citation>
    <scope>NUCLEOTIDE SEQUENCE</scope>
    <source>
        <strain evidence="1">CECT 8858</strain>
    </source>
</reference>
<dbReference type="GO" id="GO:0016740">
    <property type="term" value="F:transferase activity"/>
    <property type="evidence" value="ECO:0007669"/>
    <property type="project" value="UniProtKB-KW"/>
</dbReference>
<dbReference type="Pfam" id="PF02515">
    <property type="entry name" value="CoA_transf_3"/>
    <property type="match status" value="1"/>
</dbReference>
<dbReference type="SUPFAM" id="SSF89796">
    <property type="entry name" value="CoA-transferase family III (CaiB/BaiF)"/>
    <property type="match status" value="1"/>
</dbReference>